<evidence type="ECO:0000313" key="3">
    <source>
        <dbReference type="Proteomes" id="UP000046395"/>
    </source>
</evidence>
<dbReference type="WBParaSite" id="TMUE_3000011232.1">
    <property type="protein sequence ID" value="TMUE_3000011232.1"/>
    <property type="gene ID" value="WBGene00289319"/>
</dbReference>
<feature type="region of interest" description="Disordered" evidence="2">
    <location>
        <begin position="200"/>
        <end position="264"/>
    </location>
</feature>
<evidence type="ECO:0000313" key="4">
    <source>
        <dbReference type="WBParaSite" id="TMUE_3000011140.1"/>
    </source>
</evidence>
<keyword evidence="3" id="KW-1185">Reference proteome</keyword>
<keyword evidence="1" id="KW-0175">Coiled coil</keyword>
<reference evidence="3" key="2">
    <citation type="submission" date="2014-03" db="EMBL/GenBank/DDBJ databases">
        <title>The whipworm genome and dual-species transcriptomics of an intimate host-pathogen interaction.</title>
        <authorList>
            <person name="Foth B.J."/>
            <person name="Tsai I.J."/>
            <person name="Reid A.J."/>
            <person name="Bancroft A.J."/>
            <person name="Nichol S."/>
            <person name="Tracey A."/>
            <person name="Holroyd N."/>
            <person name="Cotton J.A."/>
            <person name="Stanley E.J."/>
            <person name="Zarowiecki M."/>
            <person name="Liu J.Z."/>
            <person name="Huckvale T."/>
            <person name="Cooper P.J."/>
            <person name="Grencis R.K."/>
            <person name="Berriman M."/>
        </authorList>
    </citation>
    <scope>NUCLEOTIDE SEQUENCE [LARGE SCALE GENOMIC DNA]</scope>
    <source>
        <strain evidence="3">Edinburgh</strain>
    </source>
</reference>
<dbReference type="WBParaSite" id="TMUE_3000011140.1">
    <property type="protein sequence ID" value="TMUE_3000011140.1"/>
    <property type="gene ID" value="WBGene00301182"/>
</dbReference>
<feature type="compositionally biased region" description="Basic and acidic residues" evidence="2">
    <location>
        <begin position="445"/>
        <end position="454"/>
    </location>
</feature>
<evidence type="ECO:0000256" key="2">
    <source>
        <dbReference type="SAM" id="MobiDB-lite"/>
    </source>
</evidence>
<feature type="coiled-coil region" evidence="1">
    <location>
        <begin position="343"/>
        <end position="370"/>
    </location>
</feature>
<sequence length="532" mass="60991">MTDGFEPPCPFLEHPGAPPLPWRTWYRMFCTYMDAAFATMPPDKRRRAVLLSCLGTEGQRIFYTLPSKEDTYESAVRTLEEFFLSKVNVCAERHRFRRRVQLPTEPIDRFLVDLRKLVIFCEYGQLEEEMIRDQIIEGTNSVPLRKRLLAEDGLTLDKAVLIARQMENVENDSDSEDVYERNLESADIISASATCIEQQQVSSRRSATESEYNDASFRAEPSRASTRLRDALKRKKENKMKRKNRESKAERASEKGSPKLTRGKPQKLFVLDSVKLGKRSDDEKVKEKLATKVSQIRSHPIKMKVPSDSDLSVASAESMLTRELFETLAGKIENVEEMVCEVKISSDQQIKELQQEISGLTNKINELLSVPATLQETKTNMPVTAAESFAEKIKGTLKGWQDENRAALRDMEKSIDVLKSSFVAVIKDDGKEVPPAITTVERVNMSERKQEHQDVQSPEIGTQERKHDSTSIWMLLLKARKFFNIEDVEWTKMTVGVHRHLEHNDINGALEKTLELVHILEEEQQKKFPDQE</sequence>
<name>A0A5S6QWF9_TRIMR</name>
<feature type="compositionally biased region" description="Basic and acidic residues" evidence="2">
    <location>
        <begin position="246"/>
        <end position="257"/>
    </location>
</feature>
<protein>
    <submittedName>
        <fullName evidence="4 5">Retrotransposon gag domain-containing protein</fullName>
    </submittedName>
</protein>
<dbReference type="Proteomes" id="UP000046395">
    <property type="component" value="Unassembled WGS sequence"/>
</dbReference>
<dbReference type="PANTHER" id="PTHR33198">
    <property type="entry name" value="ANK_REP_REGION DOMAIN-CONTAINING PROTEIN-RELATED"/>
    <property type="match status" value="1"/>
</dbReference>
<accession>A0A5S6QWF9</accession>
<dbReference type="PANTHER" id="PTHR33198:SF20">
    <property type="entry name" value="RETROTRANSPOSON GAG DOMAIN-CONTAINING PROTEIN"/>
    <property type="match status" value="1"/>
</dbReference>
<dbReference type="STRING" id="70415.A0A5S6QWF9"/>
<reference evidence="3" key="1">
    <citation type="submission" date="2013-11" db="EMBL/GenBank/DDBJ databases">
        <authorList>
            <person name="Aslett M."/>
        </authorList>
    </citation>
    <scope>NUCLEOTIDE SEQUENCE [LARGE SCALE GENOMIC DNA]</scope>
    <source>
        <strain evidence="3">Edinburgh</strain>
    </source>
</reference>
<organism evidence="3 5">
    <name type="scientific">Trichuris muris</name>
    <name type="common">Mouse whipworm</name>
    <dbReference type="NCBI Taxonomy" id="70415"/>
    <lineage>
        <taxon>Eukaryota</taxon>
        <taxon>Metazoa</taxon>
        <taxon>Ecdysozoa</taxon>
        <taxon>Nematoda</taxon>
        <taxon>Enoplea</taxon>
        <taxon>Dorylaimia</taxon>
        <taxon>Trichinellida</taxon>
        <taxon>Trichuridae</taxon>
        <taxon>Trichuris</taxon>
    </lineage>
</organism>
<reference evidence="4 5" key="3">
    <citation type="submission" date="2019-12" db="UniProtKB">
        <authorList>
            <consortium name="WormBaseParasite"/>
        </authorList>
    </citation>
    <scope>IDENTIFICATION</scope>
</reference>
<dbReference type="AlphaFoldDB" id="A0A5S6QWF9"/>
<evidence type="ECO:0000256" key="1">
    <source>
        <dbReference type="SAM" id="Coils"/>
    </source>
</evidence>
<evidence type="ECO:0000313" key="5">
    <source>
        <dbReference type="WBParaSite" id="TMUE_3000011232.1"/>
    </source>
</evidence>
<proteinExistence type="predicted"/>
<feature type="compositionally biased region" description="Basic residues" evidence="2">
    <location>
        <begin position="232"/>
        <end position="245"/>
    </location>
</feature>
<feature type="region of interest" description="Disordered" evidence="2">
    <location>
        <begin position="445"/>
        <end position="464"/>
    </location>
</feature>